<keyword evidence="9" id="KW-1185">Reference proteome</keyword>
<evidence type="ECO:0000256" key="5">
    <source>
        <dbReference type="ARBA" id="ARBA00023242"/>
    </source>
</evidence>
<name>A0ABD2GST4_PAGBO</name>
<dbReference type="PANTHER" id="PTHR14453:SF70">
    <property type="entry name" value="PROTEIN MONO-ADP-RIBOSYLTRANSFERASE PARP9"/>
    <property type="match status" value="1"/>
</dbReference>
<evidence type="ECO:0000313" key="9">
    <source>
        <dbReference type="Proteomes" id="UP001619887"/>
    </source>
</evidence>
<dbReference type="PANTHER" id="PTHR14453">
    <property type="entry name" value="PARP/ZINC FINGER CCCH TYPE DOMAIN CONTAINING PROTEIN"/>
    <property type="match status" value="1"/>
</dbReference>
<comment type="caution">
    <text evidence="8">The sequence shown here is derived from an EMBL/GenBank/DDBJ whole genome shotgun (WGS) entry which is preliminary data.</text>
</comment>
<dbReference type="GO" id="GO:0005634">
    <property type="term" value="C:nucleus"/>
    <property type="evidence" value="ECO:0007669"/>
    <property type="project" value="UniProtKB-SubCell"/>
</dbReference>
<evidence type="ECO:0000256" key="3">
    <source>
        <dbReference type="ARBA" id="ARBA00022679"/>
    </source>
</evidence>
<dbReference type="SMART" id="SM00506">
    <property type="entry name" value="A1pp"/>
    <property type="match status" value="2"/>
</dbReference>
<feature type="domain" description="Macro" evidence="7">
    <location>
        <begin position="59"/>
        <end position="249"/>
    </location>
</feature>
<dbReference type="SUPFAM" id="SSF56399">
    <property type="entry name" value="ADP-ribosylation"/>
    <property type="match status" value="1"/>
</dbReference>
<dbReference type="Proteomes" id="UP001619887">
    <property type="component" value="Unassembled WGS sequence"/>
</dbReference>
<keyword evidence="5" id="KW-0539">Nucleus</keyword>
<feature type="domain" description="Macro" evidence="7">
    <location>
        <begin position="263"/>
        <end position="445"/>
    </location>
</feature>
<dbReference type="CDD" id="cd02907">
    <property type="entry name" value="Macro_Af1521_BAL-like"/>
    <property type="match status" value="1"/>
</dbReference>
<reference evidence="8 9" key="1">
    <citation type="journal article" date="2022" name="G3 (Bethesda)">
        <title>Evaluating Illumina-, Nanopore-, and PacBio-based genome assembly strategies with the bald notothen, Trematomus borchgrevinki.</title>
        <authorList>
            <person name="Rayamajhi N."/>
            <person name="Cheng C.C."/>
            <person name="Catchen J.M."/>
        </authorList>
    </citation>
    <scope>NUCLEOTIDE SEQUENCE [LARGE SCALE GENOMIC DNA]</scope>
    <source>
        <strain evidence="8">AGRC-2024</strain>
    </source>
</reference>
<feature type="compositionally biased region" description="Basic and acidic residues" evidence="6">
    <location>
        <begin position="463"/>
        <end position="472"/>
    </location>
</feature>
<dbReference type="InterPro" id="IPR043472">
    <property type="entry name" value="Macro_dom-like"/>
</dbReference>
<dbReference type="EMBL" id="JBIYXZ010002076">
    <property type="protein sequence ID" value="KAL3056675.1"/>
    <property type="molecule type" value="Genomic_DNA"/>
</dbReference>
<dbReference type="Gene3D" id="3.40.220.10">
    <property type="entry name" value="Leucine Aminopeptidase, subunit E, domain 1"/>
    <property type="match status" value="2"/>
</dbReference>
<accession>A0ABD2GST4</accession>
<proteinExistence type="predicted"/>
<reference evidence="8 9" key="2">
    <citation type="journal article" date="2024" name="G3 (Bethesda)">
        <title>The genome of the cryopelagic Antarctic bald notothen, Trematomus borchgrevinki.</title>
        <authorList>
            <person name="Rayamajhi N."/>
            <person name="Rivera-Colon A.G."/>
            <person name="Minhas B.F."/>
            <person name="Cheng C.C."/>
            <person name="Catchen J.M."/>
        </authorList>
    </citation>
    <scope>NUCLEOTIDE SEQUENCE [LARGE SCALE GENOMIC DNA]</scope>
    <source>
        <strain evidence="8">AGRC-2024</strain>
    </source>
</reference>
<dbReference type="PROSITE" id="PS51154">
    <property type="entry name" value="MACRO"/>
    <property type="match status" value="2"/>
</dbReference>
<comment type="subcellular location">
    <subcellularLocation>
        <location evidence="1">Nucleus</location>
    </subcellularLocation>
</comment>
<keyword evidence="3" id="KW-0808">Transferase</keyword>
<sequence length="769" mass="85449">MDKFNIPLHGPSLNIVRRCGPALRDVLQSKFGCEATIEGVDFESDASVGQLRRPPVDPVKKSSFMLRGRVELSVWKADLTNFKVDAVVNAANEFLKHGGGLAYALSIAGGSQIQKESDDYINIHGHLGTGDAIALDAGRLPCKKIIHAVGPCLTKHPSSIEVSGVRWKLEMAIKSILHQVEIHRLQSVAIPAISSGLFNFPLPECADTIVETVNRYYQSSHSHVPREIRLANHDDITVSEMERACLQLLGSGSSSSSSKGATRSQTHEVQIGKVHLTLKKGQIEEQQTDVIVNTTSEDRDLKIGEISNALLLKAGDQMQKEMYKVSFTGRLLITNSYNLKCEKVFHTVCLGKGIYRQNTTPQKVLGDSVTQCLQNAAKNRYKSIAFPAIGTGKLGFDKKEVAAIMAKAVFDFAHNCQTEIDVMFIIYPTDDQTYKAFEEQMVTLQQRAPRPQETGAMMSSPPEYEHRNDSHSSRAPTPQITLGGPSEETIREAGRWLSDYLHKSYGHVNISNNFIQHFGEREHLQLSRLMKKGVVIEEIFKGGHARISVTGNSIEDAVVAGFQVEAMLCNVQEEFVRDEEDAMCEALGEKRVDFERKKVDYPGNEFSDRFSAFKKEGLRTVKVDKVVNPSLKRILDLKATQLRCSTQKMFQLIPAQFCEMVCKIGFHAEYAPPGEAAYGEGIYFAGTVKKAMEVWKEQKEHQKEEYLYFVEAEVLTGISIPGTPGLILPPPVWEDPLLLHDSVSGGPDVSVIFSGYQALPTYIITCRRD</sequence>
<organism evidence="8 9">
    <name type="scientific">Pagothenia borchgrevinki</name>
    <name type="common">Bald rockcod</name>
    <name type="synonym">Trematomus borchgrevinki</name>
    <dbReference type="NCBI Taxonomy" id="8213"/>
    <lineage>
        <taxon>Eukaryota</taxon>
        <taxon>Metazoa</taxon>
        <taxon>Chordata</taxon>
        <taxon>Craniata</taxon>
        <taxon>Vertebrata</taxon>
        <taxon>Euteleostomi</taxon>
        <taxon>Actinopterygii</taxon>
        <taxon>Neopterygii</taxon>
        <taxon>Teleostei</taxon>
        <taxon>Neoteleostei</taxon>
        <taxon>Acanthomorphata</taxon>
        <taxon>Eupercaria</taxon>
        <taxon>Perciformes</taxon>
        <taxon>Notothenioidei</taxon>
        <taxon>Nototheniidae</taxon>
        <taxon>Pagothenia</taxon>
    </lineage>
</organism>
<evidence type="ECO:0000259" key="7">
    <source>
        <dbReference type="PROSITE" id="PS51154"/>
    </source>
</evidence>
<evidence type="ECO:0000256" key="1">
    <source>
        <dbReference type="ARBA" id="ARBA00004123"/>
    </source>
</evidence>
<dbReference type="GO" id="GO:0016757">
    <property type="term" value="F:glycosyltransferase activity"/>
    <property type="evidence" value="ECO:0007669"/>
    <property type="project" value="UniProtKB-KW"/>
</dbReference>
<dbReference type="Gene3D" id="3.90.228.10">
    <property type="match status" value="1"/>
</dbReference>
<dbReference type="AlphaFoldDB" id="A0ABD2GST4"/>
<protein>
    <recommendedName>
        <fullName evidence="7">Macro domain-containing protein</fullName>
    </recommendedName>
</protein>
<dbReference type="InterPro" id="IPR052056">
    <property type="entry name" value="Mono-ARTD/PARP"/>
</dbReference>
<evidence type="ECO:0000256" key="6">
    <source>
        <dbReference type="SAM" id="MobiDB-lite"/>
    </source>
</evidence>
<dbReference type="Pfam" id="PF01661">
    <property type="entry name" value="Macro"/>
    <property type="match status" value="2"/>
</dbReference>
<dbReference type="InterPro" id="IPR002589">
    <property type="entry name" value="Macro_dom"/>
</dbReference>
<keyword evidence="4" id="KW-0520">NAD</keyword>
<evidence type="ECO:0000256" key="4">
    <source>
        <dbReference type="ARBA" id="ARBA00023027"/>
    </source>
</evidence>
<evidence type="ECO:0000256" key="2">
    <source>
        <dbReference type="ARBA" id="ARBA00022676"/>
    </source>
</evidence>
<keyword evidence="2" id="KW-0328">Glycosyltransferase</keyword>
<evidence type="ECO:0000313" key="8">
    <source>
        <dbReference type="EMBL" id="KAL3056675.1"/>
    </source>
</evidence>
<gene>
    <name evidence="8" type="ORF">OYC64_019203</name>
</gene>
<feature type="region of interest" description="Disordered" evidence="6">
    <location>
        <begin position="446"/>
        <end position="485"/>
    </location>
</feature>
<dbReference type="SUPFAM" id="SSF52949">
    <property type="entry name" value="Macro domain-like"/>
    <property type="match status" value="2"/>
</dbReference>